<feature type="domain" description="Peptidoglycan binding-like" evidence="2">
    <location>
        <begin position="155"/>
        <end position="211"/>
    </location>
</feature>
<dbReference type="InterPro" id="IPR036366">
    <property type="entry name" value="PGBDSf"/>
</dbReference>
<evidence type="ECO:0000313" key="3">
    <source>
        <dbReference type="EMBL" id="NER29016.1"/>
    </source>
</evidence>
<dbReference type="SUPFAM" id="SSF47090">
    <property type="entry name" value="PGBD-like"/>
    <property type="match status" value="3"/>
</dbReference>
<sequence>METLAYFHLALEHQAPKPATPILSLEKGKFWDWFRGKKLASHVKILWLSLLIILSIFGMAREVLAQTLLKRGASGSEVIELQLRLQELRYFNREPTGFFGSITEEAVRAFQRDSRLQVDGIVGPATEARLFPNSRLTSTLSSQSQTSSILRRGSRGREVDQLQRLLGILGYFDLQPTGFFGRVTENAVRAFQQNYGLQVDGVVGASTYNTLWAISADASTPRISSPPSDIYIPPPNSPSTNVLMYGDPLGRSMAREVDILKRGDRGPAVEGLQRELSRQGFYYRYRVDGNYGVQTENAVSNFQRANGLAANGIADRKTLSALGLDVTGKSPKNRYVVVVPVENNNTLSQVRYVVGFDNATLGKLRQGEYVNAGSFADRQSAESLSHQLRANGLDARVEYLR</sequence>
<proteinExistence type="predicted"/>
<evidence type="ECO:0000259" key="2">
    <source>
        <dbReference type="Pfam" id="PF01471"/>
    </source>
</evidence>
<dbReference type="InterPro" id="IPR002477">
    <property type="entry name" value="Peptidoglycan-bd-like"/>
</dbReference>
<dbReference type="InterPro" id="IPR036365">
    <property type="entry name" value="PGBD-like_sf"/>
</dbReference>
<reference evidence="3" key="1">
    <citation type="submission" date="2019-11" db="EMBL/GenBank/DDBJ databases">
        <title>Genomic insights into an expanded diversity of filamentous marine cyanobacteria reveals the extraordinary biosynthetic potential of Moorea and Okeania.</title>
        <authorList>
            <person name="Ferreira Leao T."/>
            <person name="Wang M."/>
            <person name="Moss N."/>
            <person name="Da Silva R."/>
            <person name="Sanders J."/>
            <person name="Nurk S."/>
            <person name="Gurevich A."/>
            <person name="Humphrey G."/>
            <person name="Reher R."/>
            <person name="Zhu Q."/>
            <person name="Belda-Ferre P."/>
            <person name="Glukhov E."/>
            <person name="Rex R."/>
            <person name="Dorrestein P.C."/>
            <person name="Knight R."/>
            <person name="Pevzner P."/>
            <person name="Gerwick W.H."/>
            <person name="Gerwick L."/>
        </authorList>
    </citation>
    <scope>NUCLEOTIDE SEQUENCE</scope>
    <source>
        <strain evidence="3">SIO1C4</strain>
    </source>
</reference>
<protein>
    <submittedName>
        <fullName evidence="3">Peptidoglycan-binding protein</fullName>
    </submittedName>
</protein>
<evidence type="ECO:0000256" key="1">
    <source>
        <dbReference type="SAM" id="Phobius"/>
    </source>
</evidence>
<dbReference type="EMBL" id="JAAHFQ010000295">
    <property type="protein sequence ID" value="NER29016.1"/>
    <property type="molecule type" value="Genomic_DNA"/>
</dbReference>
<dbReference type="Gene3D" id="1.10.101.10">
    <property type="entry name" value="PGBD-like superfamily/PGBD"/>
    <property type="match status" value="3"/>
</dbReference>
<name>A0A6B3N5J4_9CYAN</name>
<keyword evidence="1" id="KW-0472">Membrane</keyword>
<feature type="domain" description="Peptidoglycan binding-like" evidence="2">
    <location>
        <begin position="265"/>
        <end position="322"/>
    </location>
</feature>
<gene>
    <name evidence="3" type="ORF">F6J89_15590</name>
</gene>
<keyword evidence="1" id="KW-1133">Transmembrane helix</keyword>
<accession>A0A6B3N5J4</accession>
<feature type="domain" description="Peptidoglycan binding-like" evidence="2">
    <location>
        <begin position="74"/>
        <end position="130"/>
    </location>
</feature>
<keyword evidence="1" id="KW-0812">Transmembrane</keyword>
<feature type="transmembrane region" description="Helical" evidence="1">
    <location>
        <begin position="45"/>
        <end position="64"/>
    </location>
</feature>
<organism evidence="3">
    <name type="scientific">Symploca sp. SIO1C4</name>
    <dbReference type="NCBI Taxonomy" id="2607765"/>
    <lineage>
        <taxon>Bacteria</taxon>
        <taxon>Bacillati</taxon>
        <taxon>Cyanobacteriota</taxon>
        <taxon>Cyanophyceae</taxon>
        <taxon>Coleofasciculales</taxon>
        <taxon>Coleofasciculaceae</taxon>
        <taxon>Symploca</taxon>
    </lineage>
</organism>
<dbReference type="Pfam" id="PF01471">
    <property type="entry name" value="PG_binding_1"/>
    <property type="match status" value="3"/>
</dbReference>
<dbReference type="AlphaFoldDB" id="A0A6B3N5J4"/>
<comment type="caution">
    <text evidence="3">The sequence shown here is derived from an EMBL/GenBank/DDBJ whole genome shotgun (WGS) entry which is preliminary data.</text>
</comment>